<proteinExistence type="predicted"/>
<reference evidence="3" key="1">
    <citation type="journal article" date="2012" name="J. Bacteriol.">
        <title>Genome sequence of the haloalkaliphilic methanotrophic bacterium Methylomicrobium alcaliphilum 20Z.</title>
        <authorList>
            <person name="Vuilleumier S."/>
            <person name="Khmelenina V.N."/>
            <person name="Bringel F."/>
            <person name="Reshetnikov A.S."/>
            <person name="Lajus A."/>
            <person name="Mangenot S."/>
            <person name="Rouy Z."/>
            <person name="Op den Camp H.J."/>
            <person name="Jetten M.S."/>
            <person name="Dispirito A.A."/>
            <person name="Dunfield P."/>
            <person name="Klotz M.G."/>
            <person name="Semrau J.D."/>
            <person name="Stein L.Y."/>
            <person name="Barbe V."/>
            <person name="Medigue C."/>
            <person name="Trotsenko Y.A."/>
            <person name="Kalyuzhnaya M.G."/>
        </authorList>
    </citation>
    <scope>NUCLEOTIDE SEQUENCE [LARGE SCALE GENOMIC DNA]</scope>
    <source>
        <strain evidence="3">DSM 19304 / NCIMB 14124 / VKM B-2133 / 20Z</strain>
    </source>
</reference>
<dbReference type="SUPFAM" id="SSF52540">
    <property type="entry name" value="P-loop containing nucleoside triphosphate hydrolases"/>
    <property type="match status" value="1"/>
</dbReference>
<organism evidence="2 3">
    <name type="scientific">Methylotuvimicrobium alcaliphilum (strain DSM 19304 / NCIMB 14124 / VKM B-2133 / 20Z)</name>
    <name type="common">Methylomicrobium alcaliphilum</name>
    <dbReference type="NCBI Taxonomy" id="1091494"/>
    <lineage>
        <taxon>Bacteria</taxon>
        <taxon>Pseudomonadati</taxon>
        <taxon>Pseudomonadota</taxon>
        <taxon>Gammaproteobacteria</taxon>
        <taxon>Methylococcales</taxon>
        <taxon>Methylococcaceae</taxon>
        <taxon>Methylotuvimicrobium</taxon>
    </lineage>
</organism>
<dbReference type="AlphaFoldDB" id="G4SYU9"/>
<dbReference type="PATRIC" id="fig|271065.3.peg.2794"/>
<dbReference type="InterPro" id="IPR000863">
    <property type="entry name" value="Sulfotransferase_dom"/>
</dbReference>
<dbReference type="HOGENOM" id="CLU_1037605_0_0_6"/>
<name>G4SYU9_META2</name>
<protein>
    <recommendedName>
        <fullName evidence="1">Sulfotransferase domain-containing protein</fullName>
    </recommendedName>
</protein>
<evidence type="ECO:0000313" key="2">
    <source>
        <dbReference type="EMBL" id="CCE24396.1"/>
    </source>
</evidence>
<dbReference type="STRING" id="1091494.MEALZ_2722"/>
<gene>
    <name evidence="2" type="ordered locus">MEALZ_2722</name>
</gene>
<dbReference type="KEGG" id="mah:MEALZ_2722"/>
<keyword evidence="3" id="KW-1185">Reference proteome</keyword>
<dbReference type="InterPro" id="IPR027417">
    <property type="entry name" value="P-loop_NTPase"/>
</dbReference>
<dbReference type="EMBL" id="FO082060">
    <property type="protein sequence ID" value="CCE24396.1"/>
    <property type="molecule type" value="Genomic_DNA"/>
</dbReference>
<dbReference type="RefSeq" id="WP_014149162.1">
    <property type="nucleotide sequence ID" value="NC_016112.1"/>
</dbReference>
<dbReference type="Pfam" id="PF00685">
    <property type="entry name" value="Sulfotransfer_1"/>
    <property type="match status" value="1"/>
</dbReference>
<accession>G4SYU9</accession>
<evidence type="ECO:0000259" key="1">
    <source>
        <dbReference type="Pfam" id="PF00685"/>
    </source>
</evidence>
<evidence type="ECO:0000313" key="3">
    <source>
        <dbReference type="Proteomes" id="UP000008315"/>
    </source>
</evidence>
<dbReference type="GO" id="GO:0008146">
    <property type="term" value="F:sulfotransferase activity"/>
    <property type="evidence" value="ECO:0007669"/>
    <property type="project" value="InterPro"/>
</dbReference>
<dbReference type="Proteomes" id="UP000008315">
    <property type="component" value="Chromosome"/>
</dbReference>
<sequence>MIEKKFRINDPIRNFKTILRRLYKKKPYTGDKKLIIHCGYHRGGTTWFNNVLSAVAGNLGLRYQLCEPENIAPNTEIYLCNDSKIKLTHLSNYVGTHMIRDPRDLIVSGYNYHKHTHEPWAHIPRKEYDGKSYQEQLNSLNQYNGLMLEIERTSPSIIRMAKWDYSNTKILELKYEEVIQNEKEWWRKIFTHYGFSNKAVEDAISIAMQYQINAVKGKQVSRFMTDKHIRSGKEGQWKKMFQQEHKEYFHELFGDILIKLEYESDFDW</sequence>
<dbReference type="Gene3D" id="3.40.50.300">
    <property type="entry name" value="P-loop containing nucleotide triphosphate hydrolases"/>
    <property type="match status" value="1"/>
</dbReference>
<feature type="domain" description="Sulfotransferase" evidence="1">
    <location>
        <begin position="98"/>
        <end position="254"/>
    </location>
</feature>